<gene>
    <name evidence="21" type="ordered locus">MTR_8g446850</name>
</gene>
<feature type="transmembrane region" description="Helical" evidence="20">
    <location>
        <begin position="280"/>
        <end position="298"/>
    </location>
</feature>
<dbReference type="CDD" id="cd06855">
    <property type="entry name" value="GT_GPT_euk"/>
    <property type="match status" value="1"/>
</dbReference>
<keyword evidence="8" id="KW-0808">Transferase</keyword>
<keyword evidence="23" id="KW-1185">Reference proteome</keyword>
<comment type="catalytic activity">
    <reaction evidence="18">
        <text>a di-trans,poly-cis-dolichyl phosphate + UDP-N-acetyl-alpha-D-glucosamine = an N-acetyl-alpha-D-glucosaminyl-diphospho-di-trans,poly-cis-dolichol + UMP</text>
        <dbReference type="Rhea" id="RHEA:13289"/>
        <dbReference type="Rhea" id="RHEA-COMP:19498"/>
        <dbReference type="Rhea" id="RHEA-COMP:19507"/>
        <dbReference type="ChEBI" id="CHEBI:57683"/>
        <dbReference type="ChEBI" id="CHEBI:57705"/>
        <dbReference type="ChEBI" id="CHEBI:57865"/>
        <dbReference type="ChEBI" id="CHEBI:58427"/>
        <dbReference type="EC" id="2.7.8.15"/>
    </reaction>
    <physiologicalReaction direction="left-to-right" evidence="18">
        <dbReference type="Rhea" id="RHEA:13290"/>
    </physiologicalReaction>
</comment>
<evidence type="ECO:0000256" key="19">
    <source>
        <dbReference type="SAM" id="MobiDB-lite"/>
    </source>
</evidence>
<evidence type="ECO:0000256" key="13">
    <source>
        <dbReference type="ARBA" id="ARBA00022989"/>
    </source>
</evidence>
<keyword evidence="12" id="KW-0460">Magnesium</keyword>
<dbReference type="InterPro" id="IPR000715">
    <property type="entry name" value="Glycosyl_transferase_4"/>
</dbReference>
<dbReference type="InterPro" id="IPR033895">
    <property type="entry name" value="GPT"/>
</dbReference>
<dbReference type="PANTHER" id="PTHR10571">
    <property type="entry name" value="UDP-N-ACETYLGLUCOSAMINE--DOLICHYL-PHOSPHATE N-ACETYLGLUCOSAMINEPHOSPHOTRANSFERASE"/>
    <property type="match status" value="1"/>
</dbReference>
<reference evidence="22" key="3">
    <citation type="submission" date="2015-04" db="UniProtKB">
        <authorList>
            <consortium name="EnsemblPlants"/>
        </authorList>
    </citation>
    <scope>IDENTIFICATION</scope>
    <source>
        <strain evidence="22">cv. Jemalong A17</strain>
    </source>
</reference>
<feature type="transmembrane region" description="Helical" evidence="20">
    <location>
        <begin position="224"/>
        <end position="243"/>
    </location>
</feature>
<feature type="transmembrane region" description="Helical" evidence="20">
    <location>
        <begin position="310"/>
        <end position="328"/>
    </location>
</feature>
<evidence type="ECO:0000256" key="4">
    <source>
        <dbReference type="ARBA" id="ARBA00009317"/>
    </source>
</evidence>
<dbReference type="EMBL" id="CM001224">
    <property type="protein sequence ID" value="KEH19314.1"/>
    <property type="molecule type" value="Genomic_DNA"/>
</dbReference>
<keyword evidence="7" id="KW-0328">Glycosyltransferase</keyword>
<evidence type="ECO:0000256" key="18">
    <source>
        <dbReference type="ARBA" id="ARBA00045078"/>
    </source>
</evidence>
<keyword evidence="9 20" id="KW-0812">Transmembrane</keyword>
<dbReference type="AlphaFoldDB" id="A0A072TP85"/>
<dbReference type="Pfam" id="PF00953">
    <property type="entry name" value="Glycos_transf_4"/>
    <property type="match status" value="1"/>
</dbReference>
<reference evidence="21 23" key="1">
    <citation type="journal article" date="2011" name="Nature">
        <title>The Medicago genome provides insight into the evolution of rhizobial symbioses.</title>
        <authorList>
            <person name="Young N.D."/>
            <person name="Debelle F."/>
            <person name="Oldroyd G.E."/>
            <person name="Geurts R."/>
            <person name="Cannon S.B."/>
            <person name="Udvardi M.K."/>
            <person name="Benedito V.A."/>
            <person name="Mayer K.F."/>
            <person name="Gouzy J."/>
            <person name="Schoof H."/>
            <person name="Van de Peer Y."/>
            <person name="Proost S."/>
            <person name="Cook D.R."/>
            <person name="Meyers B.C."/>
            <person name="Spannagl M."/>
            <person name="Cheung F."/>
            <person name="De Mita S."/>
            <person name="Krishnakumar V."/>
            <person name="Gundlach H."/>
            <person name="Zhou S."/>
            <person name="Mudge J."/>
            <person name="Bharti A.K."/>
            <person name="Murray J.D."/>
            <person name="Naoumkina M.A."/>
            <person name="Rosen B."/>
            <person name="Silverstein K.A."/>
            <person name="Tang H."/>
            <person name="Rombauts S."/>
            <person name="Zhao P.X."/>
            <person name="Zhou P."/>
            <person name="Barbe V."/>
            <person name="Bardou P."/>
            <person name="Bechner M."/>
            <person name="Bellec A."/>
            <person name="Berger A."/>
            <person name="Berges H."/>
            <person name="Bidwell S."/>
            <person name="Bisseling T."/>
            <person name="Choisne N."/>
            <person name="Couloux A."/>
            <person name="Denny R."/>
            <person name="Deshpande S."/>
            <person name="Dai X."/>
            <person name="Doyle J.J."/>
            <person name="Dudez A.M."/>
            <person name="Farmer A.D."/>
            <person name="Fouteau S."/>
            <person name="Franken C."/>
            <person name="Gibelin C."/>
            <person name="Gish J."/>
            <person name="Goldstein S."/>
            <person name="Gonzalez A.J."/>
            <person name="Green P.J."/>
            <person name="Hallab A."/>
            <person name="Hartog M."/>
            <person name="Hua A."/>
            <person name="Humphray S.J."/>
            <person name="Jeong D.H."/>
            <person name="Jing Y."/>
            <person name="Jocker A."/>
            <person name="Kenton S.M."/>
            <person name="Kim D.J."/>
            <person name="Klee K."/>
            <person name="Lai H."/>
            <person name="Lang C."/>
            <person name="Lin S."/>
            <person name="Macmil S.L."/>
            <person name="Magdelenat G."/>
            <person name="Matthews L."/>
            <person name="McCorrison J."/>
            <person name="Monaghan E.L."/>
            <person name="Mun J.H."/>
            <person name="Najar F.Z."/>
            <person name="Nicholson C."/>
            <person name="Noirot C."/>
            <person name="O'Bleness M."/>
            <person name="Paule C.R."/>
            <person name="Poulain J."/>
            <person name="Prion F."/>
            <person name="Qin B."/>
            <person name="Qu C."/>
            <person name="Retzel E.F."/>
            <person name="Riddle C."/>
            <person name="Sallet E."/>
            <person name="Samain S."/>
            <person name="Samson N."/>
            <person name="Sanders I."/>
            <person name="Saurat O."/>
            <person name="Scarpelli C."/>
            <person name="Schiex T."/>
            <person name="Segurens B."/>
            <person name="Severin A.J."/>
            <person name="Sherrier D.J."/>
            <person name="Shi R."/>
            <person name="Sims S."/>
            <person name="Singer S.R."/>
            <person name="Sinharoy S."/>
            <person name="Sterck L."/>
            <person name="Viollet A."/>
            <person name="Wang B.B."/>
            <person name="Wang K."/>
            <person name="Wang M."/>
            <person name="Wang X."/>
            <person name="Warfsmann J."/>
            <person name="Weissenbach J."/>
            <person name="White D.D."/>
            <person name="White J.D."/>
            <person name="Wiley G.B."/>
            <person name="Wincker P."/>
            <person name="Xing Y."/>
            <person name="Yang L."/>
            <person name="Yao Z."/>
            <person name="Ying F."/>
            <person name="Zhai J."/>
            <person name="Zhou L."/>
            <person name="Zuber A."/>
            <person name="Denarie J."/>
            <person name="Dixon R.A."/>
            <person name="May G.D."/>
            <person name="Schwartz D.C."/>
            <person name="Rogers J."/>
            <person name="Quetier F."/>
            <person name="Town C.D."/>
            <person name="Roe B.A."/>
        </authorList>
    </citation>
    <scope>NUCLEOTIDE SEQUENCE [LARGE SCALE GENOMIC DNA]</scope>
    <source>
        <strain evidence="21">A17</strain>
        <strain evidence="22 23">cv. Jemalong A17</strain>
    </source>
</reference>
<evidence type="ECO:0000313" key="21">
    <source>
        <dbReference type="EMBL" id="KEH19314.1"/>
    </source>
</evidence>
<evidence type="ECO:0000256" key="6">
    <source>
        <dbReference type="ARBA" id="ARBA00017659"/>
    </source>
</evidence>
<comment type="pathway">
    <text evidence="3">Protein modification; protein glycosylation.</text>
</comment>
<dbReference type="EnsemblPlants" id="KEH19314">
    <property type="protein sequence ID" value="KEH19314"/>
    <property type="gene ID" value="MTR_8g446850"/>
</dbReference>
<evidence type="ECO:0000256" key="1">
    <source>
        <dbReference type="ARBA" id="ARBA00001946"/>
    </source>
</evidence>
<evidence type="ECO:0000256" key="11">
    <source>
        <dbReference type="ARBA" id="ARBA00022824"/>
    </source>
</evidence>
<protein>
    <recommendedName>
        <fullName evidence="6">UDP-N-acetylglucosamine--dolichyl-phosphate N-acetylglucosaminephosphotransferase</fullName>
        <ecNumber evidence="5">2.7.8.15</ecNumber>
    </recommendedName>
    <alternativeName>
        <fullName evidence="15">GlcNAc-1-P transferase</fullName>
    </alternativeName>
    <alternativeName>
        <fullName evidence="16">N-acetylglucosamine-1-phosphate transferase</fullName>
    </alternativeName>
</protein>
<dbReference type="UniPathway" id="UPA00378"/>
<evidence type="ECO:0000256" key="14">
    <source>
        <dbReference type="ARBA" id="ARBA00023136"/>
    </source>
</evidence>
<evidence type="ECO:0000256" key="8">
    <source>
        <dbReference type="ARBA" id="ARBA00022679"/>
    </source>
</evidence>
<comment type="similarity">
    <text evidence="4">Belongs to the glycosyltransferase 4 family.</text>
</comment>
<evidence type="ECO:0000313" key="22">
    <source>
        <dbReference type="EnsemblPlants" id="KEH19314"/>
    </source>
</evidence>
<evidence type="ECO:0000256" key="3">
    <source>
        <dbReference type="ARBA" id="ARBA00004922"/>
    </source>
</evidence>
<reference evidence="21 23" key="2">
    <citation type="journal article" date="2014" name="BMC Genomics">
        <title>An improved genome release (version Mt4.0) for the model legume Medicago truncatula.</title>
        <authorList>
            <person name="Tang H."/>
            <person name="Krishnakumar V."/>
            <person name="Bidwell S."/>
            <person name="Rosen B."/>
            <person name="Chan A."/>
            <person name="Zhou S."/>
            <person name="Gentzbittel L."/>
            <person name="Childs K.L."/>
            <person name="Yandell M."/>
            <person name="Gundlach H."/>
            <person name="Mayer K.F."/>
            <person name="Schwartz D.C."/>
            <person name="Town C.D."/>
        </authorList>
    </citation>
    <scope>GENOME REANNOTATION</scope>
    <source>
        <strain evidence="21">A17</strain>
        <strain evidence="22 23">cv. Jemalong A17</strain>
    </source>
</reference>
<evidence type="ECO:0000256" key="9">
    <source>
        <dbReference type="ARBA" id="ARBA00022692"/>
    </source>
</evidence>
<sequence length="459" mass="51135">MGTRKRLISPTEPSPDPKQTTTQDKPLQQQTTDPPIAPPKWGFLFKLSLFSIPYFYLIFFHFTIDSHLRRSIIINAGLSLAGFFVTVRMIPVASRYVLKRSLFGYDINKKGTPQGNIKVPESLGIVVGIVFLVVAILFQYFNFTADSNWLVEYNAALACVCFMTLLGFVDDVLDVPWRVKLLLPSIAALPLLMAYAGHTTIVIPKPLVPHIGIEILDLGWIYKLYMGLLAVFCTNSINIHAGLNGLEVGQTVVITYAILIHNIMQIGASTDPEYKLAHAFSIYLVQPLLATSLALLSYNWYPSSVFVGDTYTYFAGMTMAVVGILGHFRTGCPYPISLLLGSIFFLFVFYCAIYDYLMDLDQIYISCIISLNQISSPSSLNLIQIFSSFVDSPPNEILSAVDSPSYEILSAVDRYEILLASSFYVDLDSLIVIDYLAPPRIFCPIIRSELSHLYANGSL</sequence>
<comment type="subcellular location">
    <subcellularLocation>
        <location evidence="2">Endoplasmic reticulum membrane</location>
        <topology evidence="2">Multi-pass membrane protein</topology>
    </subcellularLocation>
</comment>
<feature type="region of interest" description="Disordered" evidence="19">
    <location>
        <begin position="1"/>
        <end position="35"/>
    </location>
</feature>
<proteinExistence type="inferred from homology"/>
<evidence type="ECO:0000256" key="7">
    <source>
        <dbReference type="ARBA" id="ARBA00022676"/>
    </source>
</evidence>
<dbReference type="GO" id="GO:0046872">
    <property type="term" value="F:metal ion binding"/>
    <property type="evidence" value="ECO:0007669"/>
    <property type="project" value="UniProtKB-KW"/>
</dbReference>
<evidence type="ECO:0000256" key="10">
    <source>
        <dbReference type="ARBA" id="ARBA00022723"/>
    </source>
</evidence>
<dbReference type="HOGENOM" id="CLU_596390_0_0_1"/>
<dbReference type="Proteomes" id="UP000002051">
    <property type="component" value="Chromosome 8"/>
</dbReference>
<comment type="cofactor">
    <cofactor evidence="1">
        <name>Mg(2+)</name>
        <dbReference type="ChEBI" id="CHEBI:18420"/>
    </cofactor>
</comment>
<feature type="transmembrane region" description="Helical" evidence="20">
    <location>
        <begin position="335"/>
        <end position="357"/>
    </location>
</feature>
<dbReference type="GO" id="GO:0006488">
    <property type="term" value="P:dolichol-linked oligosaccharide biosynthetic process"/>
    <property type="evidence" value="ECO:0007669"/>
    <property type="project" value="InterPro"/>
</dbReference>
<dbReference type="PANTHER" id="PTHR10571:SF0">
    <property type="entry name" value="UDP-N-ACETYLGLUCOSAMINE--DOLICHYL-PHOSPHATE N-ACETYLGLUCOSAMINEPHOSPHOTRANSFERASE"/>
    <property type="match status" value="1"/>
</dbReference>
<feature type="transmembrane region" description="Helical" evidence="20">
    <location>
        <begin position="72"/>
        <end position="93"/>
    </location>
</feature>
<feature type="transmembrane region" description="Helical" evidence="20">
    <location>
        <begin position="249"/>
        <end position="268"/>
    </location>
</feature>
<name>A0A072TP85_MEDTR</name>
<evidence type="ECO:0000256" key="2">
    <source>
        <dbReference type="ARBA" id="ARBA00004477"/>
    </source>
</evidence>
<feature type="transmembrane region" description="Helical" evidence="20">
    <location>
        <begin position="123"/>
        <end position="143"/>
    </location>
</feature>
<dbReference type="STRING" id="3880.A0A072TP85"/>
<accession>A0A072TP85</accession>
<evidence type="ECO:0000256" key="17">
    <source>
        <dbReference type="ARBA" id="ARBA00044717"/>
    </source>
</evidence>
<feature type="transmembrane region" description="Helical" evidence="20">
    <location>
        <begin position="41"/>
        <end position="60"/>
    </location>
</feature>
<keyword evidence="10" id="KW-0479">Metal-binding</keyword>
<dbReference type="GO" id="GO:0016020">
    <property type="term" value="C:membrane"/>
    <property type="evidence" value="ECO:0000318"/>
    <property type="project" value="GO_Central"/>
</dbReference>
<keyword evidence="13 20" id="KW-1133">Transmembrane helix</keyword>
<dbReference type="GO" id="GO:0005789">
    <property type="term" value="C:endoplasmic reticulum membrane"/>
    <property type="evidence" value="ECO:0007669"/>
    <property type="project" value="UniProtKB-SubCell"/>
</dbReference>
<comment type="function">
    <text evidence="17">UDP-N-acetylglucosamine--dolichyl-phosphate N-acetylglucosaminephosphotransferase that operates in the biosynthetic pathway of dolichol-linked oligosaccharides, the glycan precursors employed in protein asparagine (N)-glycosylation. The assembly of dolichol-linked oligosaccharides begins on the cytosolic side of the endoplasmic reticulum membrane and finishes in its lumen. The sequential addition of sugars to dolichol pyrophosphate produces dolichol-linked oligosaccharides containing fourteen sugars, including two GlcNAcs, nine mannoses and three glucoses. Once assembled, the oligosaccharide is transferred from the lipid to nascent proteins by oligosaccharyltransferases. Catalyzes the initial step of dolichol-linked oligosaccharide biosynthesis, transfering GlcNAc-1-P from cytosolic UDP-GlcNAc onto the carrier lipid dolichyl phosphate (P-dolichol), yielding GlcNAc-P-P-dolichol embedded in the cytoplasmic leaflet of the endoplasmic reticulum membrane.</text>
</comment>
<evidence type="ECO:0000256" key="12">
    <source>
        <dbReference type="ARBA" id="ARBA00022842"/>
    </source>
</evidence>
<keyword evidence="11" id="KW-0256">Endoplasmic reticulum</keyword>
<feature type="compositionally biased region" description="Polar residues" evidence="19">
    <location>
        <begin position="17"/>
        <end position="33"/>
    </location>
</feature>
<evidence type="ECO:0000313" key="23">
    <source>
        <dbReference type="Proteomes" id="UP000002051"/>
    </source>
</evidence>
<feature type="transmembrane region" description="Helical" evidence="20">
    <location>
        <begin position="181"/>
        <end position="203"/>
    </location>
</feature>
<feature type="transmembrane region" description="Helical" evidence="20">
    <location>
        <begin position="150"/>
        <end position="169"/>
    </location>
</feature>
<keyword evidence="14 20" id="KW-0472">Membrane</keyword>
<dbReference type="GO" id="GO:0003975">
    <property type="term" value="F:UDP-N-acetylglucosamine-dolichyl-phosphate N-acetylglucosaminephosphotransferase activity"/>
    <property type="evidence" value="ECO:0000318"/>
    <property type="project" value="GO_Central"/>
</dbReference>
<dbReference type="GO" id="GO:0016757">
    <property type="term" value="F:glycosyltransferase activity"/>
    <property type="evidence" value="ECO:0007669"/>
    <property type="project" value="UniProtKB-KW"/>
</dbReference>
<dbReference type="EC" id="2.7.8.15" evidence="5"/>
<evidence type="ECO:0000256" key="15">
    <source>
        <dbReference type="ARBA" id="ARBA00029567"/>
    </source>
</evidence>
<evidence type="ECO:0000256" key="20">
    <source>
        <dbReference type="SAM" id="Phobius"/>
    </source>
</evidence>
<evidence type="ECO:0000256" key="16">
    <source>
        <dbReference type="ARBA" id="ARBA00033238"/>
    </source>
</evidence>
<organism evidence="21 23">
    <name type="scientific">Medicago truncatula</name>
    <name type="common">Barrel medic</name>
    <name type="synonym">Medicago tribuloides</name>
    <dbReference type="NCBI Taxonomy" id="3880"/>
    <lineage>
        <taxon>Eukaryota</taxon>
        <taxon>Viridiplantae</taxon>
        <taxon>Streptophyta</taxon>
        <taxon>Embryophyta</taxon>
        <taxon>Tracheophyta</taxon>
        <taxon>Spermatophyta</taxon>
        <taxon>Magnoliopsida</taxon>
        <taxon>eudicotyledons</taxon>
        <taxon>Gunneridae</taxon>
        <taxon>Pentapetalae</taxon>
        <taxon>rosids</taxon>
        <taxon>fabids</taxon>
        <taxon>Fabales</taxon>
        <taxon>Fabaceae</taxon>
        <taxon>Papilionoideae</taxon>
        <taxon>50 kb inversion clade</taxon>
        <taxon>NPAAA clade</taxon>
        <taxon>Hologalegina</taxon>
        <taxon>IRL clade</taxon>
        <taxon>Trifolieae</taxon>
        <taxon>Medicago</taxon>
    </lineage>
</organism>
<evidence type="ECO:0000256" key="5">
    <source>
        <dbReference type="ARBA" id="ARBA00013225"/>
    </source>
</evidence>